<dbReference type="PANTHER" id="PTHR28004">
    <property type="entry name" value="ZGC:162816-RELATED"/>
    <property type="match status" value="1"/>
</dbReference>
<evidence type="ECO:0000256" key="6">
    <source>
        <dbReference type="ARBA" id="ARBA00022842"/>
    </source>
</evidence>
<evidence type="ECO:0000256" key="5">
    <source>
        <dbReference type="ARBA" id="ARBA00022723"/>
    </source>
</evidence>
<evidence type="ECO:0000256" key="13">
    <source>
        <dbReference type="SAM" id="Coils"/>
    </source>
</evidence>
<evidence type="ECO:0000313" key="16">
    <source>
        <dbReference type="Proteomes" id="UP000284202"/>
    </source>
</evidence>
<comment type="subunit">
    <text evidence="4">Homodimer.</text>
</comment>
<accession>A0A418SMM2</accession>
<evidence type="ECO:0000256" key="3">
    <source>
        <dbReference type="ARBA" id="ARBA00005323"/>
    </source>
</evidence>
<evidence type="ECO:0000256" key="4">
    <source>
        <dbReference type="ARBA" id="ARBA00011738"/>
    </source>
</evidence>
<evidence type="ECO:0000256" key="9">
    <source>
        <dbReference type="ARBA" id="ARBA00051696"/>
    </source>
</evidence>
<dbReference type="SUPFAM" id="SSF51419">
    <property type="entry name" value="PLP-binding barrel"/>
    <property type="match status" value="1"/>
</dbReference>
<keyword evidence="16" id="KW-1185">Reference proteome</keyword>
<dbReference type="NCBIfam" id="NF045642">
    <property type="entry name" value="HdxyAspAldBhcC"/>
    <property type="match status" value="1"/>
</dbReference>
<evidence type="ECO:0000256" key="2">
    <source>
        <dbReference type="ARBA" id="ARBA00001946"/>
    </source>
</evidence>
<gene>
    <name evidence="15" type="ORF">D3P04_20950</name>
</gene>
<dbReference type="InterPro" id="IPR054854">
    <property type="entry name" value="HdxyAspAldBhcC"/>
</dbReference>
<evidence type="ECO:0000256" key="10">
    <source>
        <dbReference type="ARBA" id="ARBA00052618"/>
    </source>
</evidence>
<evidence type="ECO:0000256" key="12">
    <source>
        <dbReference type="ARBA" id="ARBA00073782"/>
    </source>
</evidence>
<dbReference type="InterPro" id="IPR001608">
    <property type="entry name" value="Ala_racemase_N"/>
</dbReference>
<dbReference type="CDD" id="cd06819">
    <property type="entry name" value="PLPDE_III_LS_D-TA"/>
    <property type="match status" value="1"/>
</dbReference>
<dbReference type="GO" id="GO:0016833">
    <property type="term" value="F:oxo-acid-lyase activity"/>
    <property type="evidence" value="ECO:0007669"/>
    <property type="project" value="UniProtKB-ARBA"/>
</dbReference>
<dbReference type="RefSeq" id="WP_119751827.1">
    <property type="nucleotide sequence ID" value="NZ_QZCG01000018.1"/>
</dbReference>
<feature type="coiled-coil region" evidence="13">
    <location>
        <begin position="199"/>
        <end position="226"/>
    </location>
</feature>
<dbReference type="PANTHER" id="PTHR28004:SF2">
    <property type="entry name" value="D-SERINE DEHYDRATASE"/>
    <property type="match status" value="1"/>
</dbReference>
<dbReference type="EMBL" id="QZCG01000018">
    <property type="protein sequence ID" value="RJE82201.1"/>
    <property type="molecule type" value="Genomic_DNA"/>
</dbReference>
<dbReference type="Gene3D" id="2.40.37.20">
    <property type="entry name" value="D-serine dehydratase-like domain"/>
    <property type="match status" value="1"/>
</dbReference>
<evidence type="ECO:0000259" key="14">
    <source>
        <dbReference type="SMART" id="SM01119"/>
    </source>
</evidence>
<comment type="cofactor">
    <cofactor evidence="2">
        <name>Mg(2+)</name>
        <dbReference type="ChEBI" id="CHEBI:18420"/>
    </cofactor>
</comment>
<dbReference type="GO" id="GO:0008721">
    <property type="term" value="F:D-serine ammonia-lyase activity"/>
    <property type="evidence" value="ECO:0007669"/>
    <property type="project" value="TreeGrafter"/>
</dbReference>
<dbReference type="InterPro" id="IPR029066">
    <property type="entry name" value="PLP-binding_barrel"/>
</dbReference>
<evidence type="ECO:0000256" key="11">
    <source>
        <dbReference type="ARBA" id="ARBA00066951"/>
    </source>
</evidence>
<dbReference type="GO" id="GO:0036088">
    <property type="term" value="P:D-serine catabolic process"/>
    <property type="evidence" value="ECO:0007669"/>
    <property type="project" value="TreeGrafter"/>
</dbReference>
<dbReference type="GO" id="GO:0030170">
    <property type="term" value="F:pyridoxal phosphate binding"/>
    <property type="evidence" value="ECO:0007669"/>
    <property type="project" value="UniProtKB-ARBA"/>
</dbReference>
<dbReference type="AlphaFoldDB" id="A0A418SMM2"/>
<comment type="catalytic activity">
    <reaction evidence="9">
        <text>(3S)-3-hydroxy-D-aspartate = glyoxylate + glycine</text>
        <dbReference type="Rhea" id="RHEA:27934"/>
        <dbReference type="ChEBI" id="CHEBI:36655"/>
        <dbReference type="ChEBI" id="CHEBI:57305"/>
        <dbReference type="ChEBI" id="CHEBI:60894"/>
        <dbReference type="EC" id="4.1.3.41"/>
    </reaction>
    <physiologicalReaction direction="right-to-left" evidence="9">
        <dbReference type="Rhea" id="RHEA:27936"/>
    </physiologicalReaction>
</comment>
<keyword evidence="7" id="KW-0663">Pyridoxal phosphate</keyword>
<keyword evidence="5" id="KW-0479">Metal-binding</keyword>
<dbReference type="Pfam" id="PF01168">
    <property type="entry name" value="Ala_racemase_N"/>
    <property type="match status" value="1"/>
</dbReference>
<evidence type="ECO:0000256" key="7">
    <source>
        <dbReference type="ARBA" id="ARBA00022898"/>
    </source>
</evidence>
<evidence type="ECO:0000256" key="1">
    <source>
        <dbReference type="ARBA" id="ARBA00001933"/>
    </source>
</evidence>
<evidence type="ECO:0000313" key="15">
    <source>
        <dbReference type="EMBL" id="RJE82201.1"/>
    </source>
</evidence>
<proteinExistence type="inferred from homology"/>
<comment type="cofactor">
    <cofactor evidence="1">
        <name>pyridoxal 5'-phosphate</name>
        <dbReference type="ChEBI" id="CHEBI:597326"/>
    </cofactor>
</comment>
<sequence>MNAPVNFDNLEVGFDVPALPGMDEADIQTPCLILDLDALERNIKKMGDYARAHGMRHRAHGKMHKSVDVLKLQEKLGGAIGVCCQKVSEAEVFARGGIKDILVSNQVRDPQKIDRLARMPKLGCRVIVCVDDVANIADLSAGAQKHGTTLDIFVEIDCGAGRCGVRTTEEVVAIAKAADAAEGLNFLGIQAYQGAMQHIDSYEDRKAKLDAAIAQVKDAVEGLKAEGLEPELVSGGGTGSYYFESNSGVYNELQCGSYAFMDADYGRILDENGKRIDKGEWENAMFILTSVMSHAKPDKAICDAGLKAQSVDSGLPFIYGRDDVEYIKCSDEHGVISDPNGVLKVNEKLRLVSGHCDPTCNVHDWYVGVRNGKVETVWPVSARGKAY</sequence>
<dbReference type="OrthoDB" id="9772497at2"/>
<dbReference type="Gene3D" id="3.20.20.10">
    <property type="entry name" value="Alanine racemase"/>
    <property type="match status" value="1"/>
</dbReference>
<protein>
    <recommendedName>
        <fullName evidence="12">3-hydroxy-D-aspartate aldolase</fullName>
        <ecNumber evidence="11">4.1.3.41</ecNumber>
    </recommendedName>
</protein>
<reference evidence="16" key="1">
    <citation type="submission" date="2018-09" db="EMBL/GenBank/DDBJ databases">
        <title>Acidovorax cavernicola nov. sp. isolated from Gruta de las Maravillas (Aracena, Spain).</title>
        <authorList>
            <person name="Jurado V."/>
            <person name="Gutierrez-Patricio S."/>
            <person name="Gonzalez-Pimentel J.L."/>
            <person name="Miller A.Z."/>
            <person name="Laiz L."/>
            <person name="Saiz-Jimenez C."/>
        </authorList>
    </citation>
    <scope>NUCLEOTIDE SEQUENCE [LARGE SCALE GENOMIC DNA]</scope>
    <source>
        <strain evidence="16">1011MAR3C25</strain>
    </source>
</reference>
<keyword evidence="8" id="KW-0456">Lyase</keyword>
<keyword evidence="13" id="KW-0175">Coiled coil</keyword>
<dbReference type="InterPro" id="IPR051466">
    <property type="entry name" value="D-amino_acid_metab_enzyme"/>
</dbReference>
<dbReference type="GO" id="GO:0046872">
    <property type="term" value="F:metal ion binding"/>
    <property type="evidence" value="ECO:0007669"/>
    <property type="project" value="UniProtKB-KW"/>
</dbReference>
<comment type="catalytic activity">
    <reaction evidence="10">
        <text>(3R)-3-hydroxy-D-aspartate = glyoxylate + glycine</text>
        <dbReference type="Rhea" id="RHEA:27938"/>
        <dbReference type="ChEBI" id="CHEBI:36655"/>
        <dbReference type="ChEBI" id="CHEBI:57305"/>
        <dbReference type="ChEBI" id="CHEBI:60898"/>
        <dbReference type="EC" id="4.1.3.41"/>
    </reaction>
</comment>
<organism evidence="15 16">
    <name type="scientific">Paracoccus onubensis</name>
    <dbReference type="NCBI Taxonomy" id="1675788"/>
    <lineage>
        <taxon>Bacteria</taxon>
        <taxon>Pseudomonadati</taxon>
        <taxon>Pseudomonadota</taxon>
        <taxon>Alphaproteobacteria</taxon>
        <taxon>Rhodobacterales</taxon>
        <taxon>Paracoccaceae</taxon>
        <taxon>Paracoccus</taxon>
    </lineage>
</organism>
<dbReference type="EC" id="4.1.3.41" evidence="11"/>
<feature type="domain" description="D-serine dehydratase-like" evidence="14">
    <location>
        <begin position="284"/>
        <end position="370"/>
    </location>
</feature>
<comment type="similarity">
    <text evidence="3">Belongs to the DSD1 family.</text>
</comment>
<dbReference type="Proteomes" id="UP000284202">
    <property type="component" value="Unassembled WGS sequence"/>
</dbReference>
<dbReference type="InterPro" id="IPR042208">
    <property type="entry name" value="D-ser_dehydrat-like_sf"/>
</dbReference>
<dbReference type="SMART" id="SM01119">
    <property type="entry name" value="D-ser_dehydrat"/>
    <property type="match status" value="1"/>
</dbReference>
<dbReference type="FunFam" id="3.20.20.10:FF:000026">
    <property type="entry name" value="D-threonine aldolase"/>
    <property type="match status" value="1"/>
</dbReference>
<dbReference type="FunFam" id="2.40.37.20:FF:000001">
    <property type="entry name" value="D-3-hydroxyaspartate aldolase"/>
    <property type="match status" value="1"/>
</dbReference>
<name>A0A418SMM2_9RHOB</name>
<keyword evidence="6" id="KW-0460">Magnesium</keyword>
<dbReference type="InterPro" id="IPR026956">
    <property type="entry name" value="D-ser_dehydrat-like_dom"/>
</dbReference>
<dbReference type="Pfam" id="PF14031">
    <property type="entry name" value="D-ser_dehydrat"/>
    <property type="match status" value="1"/>
</dbReference>
<comment type="caution">
    <text evidence="15">The sequence shown here is derived from an EMBL/GenBank/DDBJ whole genome shotgun (WGS) entry which is preliminary data.</text>
</comment>
<evidence type="ECO:0000256" key="8">
    <source>
        <dbReference type="ARBA" id="ARBA00023239"/>
    </source>
</evidence>